<evidence type="ECO:0000313" key="1">
    <source>
        <dbReference type="EMBL" id="MCS3918837.1"/>
    </source>
</evidence>
<name>A0ABT2ELL9_9BACT</name>
<sequence>MRRRFFLSLTTLAVIAFASGQERLLLRFAVKEGVPLDWHIKVVTRKVVNKRAEVEVTELWVREQVEQIRPNGNLVWSSQVTRCVINGEVIPADKLERTVSELTPLGYPAHPITIPPPSLNQLDDWLLDLFGGVSLVFPLSEVGTGDRWQHQILVGLKPPNEPRRLTVTYRLEGKETVNGRECFKVSVQLQSPVKLVWEWKDASIIVTGGAKVEGAFWFDPALGSIRRKRVNLSIGYTVESERWDGFQFVQTAKFVNQTTEVEGQLLSPK</sequence>
<proteinExistence type="predicted"/>
<organism evidence="1 2">
    <name type="scientific">Candidatus Fervidibacter sacchari</name>
    <dbReference type="NCBI Taxonomy" id="1448929"/>
    <lineage>
        <taxon>Bacteria</taxon>
        <taxon>Candidatus Fervidibacterota</taxon>
        <taxon>Candidatus Fervidibacter</taxon>
    </lineage>
</organism>
<evidence type="ECO:0000313" key="2">
    <source>
        <dbReference type="Proteomes" id="UP001204798"/>
    </source>
</evidence>
<accession>A0ABT2ELL9</accession>
<dbReference type="RefSeq" id="WP_259094886.1">
    <property type="nucleotide sequence ID" value="NZ_CP130454.1"/>
</dbReference>
<evidence type="ECO:0008006" key="3">
    <source>
        <dbReference type="Google" id="ProtNLM"/>
    </source>
</evidence>
<gene>
    <name evidence="1" type="ORF">M2350_001237</name>
</gene>
<keyword evidence="2" id="KW-1185">Reference proteome</keyword>
<reference evidence="1 2" key="1">
    <citation type="submission" date="2022-08" db="EMBL/GenBank/DDBJ databases">
        <title>Bacterial and archaeal communities from various locations to study Microbial Dark Matter (Phase II).</title>
        <authorList>
            <person name="Stepanauskas R."/>
        </authorList>
    </citation>
    <scope>NUCLEOTIDE SEQUENCE [LARGE SCALE GENOMIC DNA]</scope>
    <source>
        <strain evidence="1 2">PD1</strain>
    </source>
</reference>
<dbReference type="Proteomes" id="UP001204798">
    <property type="component" value="Unassembled WGS sequence"/>
</dbReference>
<protein>
    <recommendedName>
        <fullName evidence="3">DUF4390 domain-containing protein</fullName>
    </recommendedName>
</protein>
<comment type="caution">
    <text evidence="1">The sequence shown here is derived from an EMBL/GenBank/DDBJ whole genome shotgun (WGS) entry which is preliminary data.</text>
</comment>
<dbReference type="EMBL" id="JANUCP010000002">
    <property type="protein sequence ID" value="MCS3918837.1"/>
    <property type="molecule type" value="Genomic_DNA"/>
</dbReference>